<accession>A0A3M9ML44</accession>
<proteinExistence type="inferred from homology"/>
<dbReference type="SUPFAM" id="SSF53448">
    <property type="entry name" value="Nucleotide-diphospho-sugar transferases"/>
    <property type="match status" value="1"/>
</dbReference>
<sequence>MVAYGPQPDLNEAVRSALASTGVAIQVVIVDNGAEPAAIEAVRTLDGVTVLSAGDNLGFGAGCNLGVQSTDAEVVVLLNCDAAVRPDTIRALVDAVSDPQVGIATASLRLADDPEVINSVGNPVHYLGLAWAGGYGEPADRHTEAGPVSSASGACCALTRAWWDELGGFDASYFAYHEDVELSIRTWQRGRTVVYVPGAVATHHYEFSRNPGKLYLLERNRLMTLLTTYSGRTLGLLAPALLGQEVGLLAMSASQGWLGKKLAGYGWLLRHRRQLLDRHRQLQAERSRPDREVMQRFTATLDPANVPVPGAITAVNALSTTYRKLVNLWL</sequence>
<comment type="similarity">
    <text evidence="2">Belongs to the glycosyltransferase 2 family.</text>
</comment>
<protein>
    <submittedName>
        <fullName evidence="5">Glycosyltransferase family 2 protein</fullName>
    </submittedName>
</protein>
<dbReference type="EMBL" id="RJJQ01000001">
    <property type="protein sequence ID" value="RNI25388.1"/>
    <property type="molecule type" value="Genomic_DNA"/>
</dbReference>
<evidence type="ECO:0000313" key="6">
    <source>
        <dbReference type="Proteomes" id="UP000271678"/>
    </source>
</evidence>
<dbReference type="PANTHER" id="PTHR43179:SF12">
    <property type="entry name" value="GALACTOFURANOSYLTRANSFERASE GLFT2"/>
    <property type="match status" value="1"/>
</dbReference>
<evidence type="ECO:0000256" key="4">
    <source>
        <dbReference type="ARBA" id="ARBA00022679"/>
    </source>
</evidence>
<dbReference type="CDD" id="cd04186">
    <property type="entry name" value="GT_2_like_c"/>
    <property type="match status" value="1"/>
</dbReference>
<dbReference type="PANTHER" id="PTHR43179">
    <property type="entry name" value="RHAMNOSYLTRANSFERASE WBBL"/>
    <property type="match status" value="1"/>
</dbReference>
<keyword evidence="4 5" id="KW-0808">Transferase</keyword>
<dbReference type="InterPro" id="IPR029044">
    <property type="entry name" value="Nucleotide-diphossugar_trans"/>
</dbReference>
<dbReference type="Gene3D" id="3.90.550.10">
    <property type="entry name" value="Spore Coat Polysaccharide Biosynthesis Protein SpsA, Chain A"/>
    <property type="match status" value="1"/>
</dbReference>
<keyword evidence="3" id="KW-0328">Glycosyltransferase</keyword>
<dbReference type="GO" id="GO:0016757">
    <property type="term" value="F:glycosyltransferase activity"/>
    <property type="evidence" value="ECO:0007669"/>
    <property type="project" value="UniProtKB-KW"/>
</dbReference>
<reference evidence="5 6" key="1">
    <citation type="submission" date="2018-11" db="EMBL/GenBank/DDBJ databases">
        <title>Draft genome of Simplicispira Flexivirga sp. BO-16.</title>
        <authorList>
            <person name="Im W.T."/>
        </authorList>
    </citation>
    <scope>NUCLEOTIDE SEQUENCE [LARGE SCALE GENOMIC DNA]</scope>
    <source>
        <strain evidence="5 6">BO-16</strain>
    </source>
</reference>
<organism evidence="5 6">
    <name type="scientific">Flexivirga caeni</name>
    <dbReference type="NCBI Taxonomy" id="2294115"/>
    <lineage>
        <taxon>Bacteria</taxon>
        <taxon>Bacillati</taxon>
        <taxon>Actinomycetota</taxon>
        <taxon>Actinomycetes</taxon>
        <taxon>Micrococcales</taxon>
        <taxon>Dermacoccaceae</taxon>
        <taxon>Flexivirga</taxon>
    </lineage>
</organism>
<dbReference type="Pfam" id="PF13641">
    <property type="entry name" value="Glyco_tranf_2_3"/>
    <property type="match status" value="1"/>
</dbReference>
<name>A0A3M9ML44_9MICO</name>
<dbReference type="Proteomes" id="UP000271678">
    <property type="component" value="Unassembled WGS sequence"/>
</dbReference>
<keyword evidence="6" id="KW-1185">Reference proteome</keyword>
<evidence type="ECO:0000256" key="2">
    <source>
        <dbReference type="ARBA" id="ARBA00006739"/>
    </source>
</evidence>
<evidence type="ECO:0000256" key="1">
    <source>
        <dbReference type="ARBA" id="ARBA00004776"/>
    </source>
</evidence>
<comment type="pathway">
    <text evidence="1">Cell wall biogenesis; cell wall polysaccharide biosynthesis.</text>
</comment>
<evidence type="ECO:0000256" key="3">
    <source>
        <dbReference type="ARBA" id="ARBA00022676"/>
    </source>
</evidence>
<comment type="caution">
    <text evidence="5">The sequence shown here is derived from an EMBL/GenBank/DDBJ whole genome shotgun (WGS) entry which is preliminary data.</text>
</comment>
<dbReference type="AlphaFoldDB" id="A0A3M9ML44"/>
<gene>
    <name evidence="5" type="ORF">EFY87_01810</name>
</gene>
<evidence type="ECO:0000313" key="5">
    <source>
        <dbReference type="EMBL" id="RNI25388.1"/>
    </source>
</evidence>